<dbReference type="Proteomes" id="UP001219355">
    <property type="component" value="Chromosome 2"/>
</dbReference>
<dbReference type="EMBL" id="CP120628">
    <property type="protein sequence ID" value="WEW58981.1"/>
    <property type="molecule type" value="Genomic_DNA"/>
</dbReference>
<evidence type="ECO:0000256" key="1">
    <source>
        <dbReference type="SAM" id="MobiDB-lite"/>
    </source>
</evidence>
<protein>
    <submittedName>
        <fullName evidence="2">Uncharacterized protein</fullName>
    </submittedName>
</protein>
<feature type="region of interest" description="Disordered" evidence="1">
    <location>
        <begin position="1"/>
        <end position="46"/>
    </location>
</feature>
<organism evidence="2 3">
    <name type="scientific">Emydomyces testavorans</name>
    <dbReference type="NCBI Taxonomy" id="2070801"/>
    <lineage>
        <taxon>Eukaryota</taxon>
        <taxon>Fungi</taxon>
        <taxon>Dikarya</taxon>
        <taxon>Ascomycota</taxon>
        <taxon>Pezizomycotina</taxon>
        <taxon>Eurotiomycetes</taxon>
        <taxon>Eurotiomycetidae</taxon>
        <taxon>Onygenales</taxon>
        <taxon>Nannizziopsiaceae</taxon>
        <taxon>Emydomyces</taxon>
    </lineage>
</organism>
<keyword evidence="3" id="KW-1185">Reference proteome</keyword>
<gene>
    <name evidence="2" type="ORF">PRK78_004449</name>
</gene>
<dbReference type="AlphaFoldDB" id="A0AAF0DHT2"/>
<proteinExistence type="predicted"/>
<accession>A0AAF0DHT2</accession>
<sequence>MALSAPVMPVKRRAAASLSPVPTGKKPRPSEEEKEKKEKKKREKEELAGIRVEKSDQIDRLLHLHGAIFHLRKLDRATGDLEVELQELVAALTLLQHSNK</sequence>
<evidence type="ECO:0000313" key="2">
    <source>
        <dbReference type="EMBL" id="WEW58981.1"/>
    </source>
</evidence>
<name>A0AAF0DHT2_9EURO</name>
<evidence type="ECO:0000313" key="3">
    <source>
        <dbReference type="Proteomes" id="UP001219355"/>
    </source>
</evidence>
<reference evidence="2" key="1">
    <citation type="submission" date="2023-03" db="EMBL/GenBank/DDBJ databases">
        <title>Emydomyces testavorans Genome Sequence.</title>
        <authorList>
            <person name="Hoyer L."/>
        </authorList>
    </citation>
    <scope>NUCLEOTIDE SEQUENCE</scope>
    <source>
        <strain evidence="2">16-2883</strain>
    </source>
</reference>